<evidence type="ECO:0000256" key="1">
    <source>
        <dbReference type="ARBA" id="ARBA00005254"/>
    </source>
</evidence>
<dbReference type="PANTHER" id="PTHR43459:SF1">
    <property type="entry name" value="EG:BACN32G11.4 PROTEIN"/>
    <property type="match status" value="1"/>
</dbReference>
<dbReference type="InterPro" id="IPR014748">
    <property type="entry name" value="Enoyl-CoA_hydra_C"/>
</dbReference>
<dbReference type="EC" id="4.2.1.17" evidence="3"/>
<dbReference type="Gene3D" id="1.10.12.10">
    <property type="entry name" value="Lyase 2-enoyl-coa Hydratase, Chain A, domain 2"/>
    <property type="match status" value="1"/>
</dbReference>
<proteinExistence type="inferred from homology"/>
<dbReference type="InterPro" id="IPR018376">
    <property type="entry name" value="Enoyl-CoA_hyd/isom_CS"/>
</dbReference>
<dbReference type="Gene3D" id="3.90.226.10">
    <property type="entry name" value="2-enoyl-CoA Hydratase, Chain A, domain 1"/>
    <property type="match status" value="1"/>
</dbReference>
<dbReference type="KEGG" id="rfr:Rfer_4068"/>
<dbReference type="CDD" id="cd06558">
    <property type="entry name" value="crotonase-like"/>
    <property type="match status" value="1"/>
</dbReference>
<dbReference type="SUPFAM" id="SSF52096">
    <property type="entry name" value="ClpP/crotonase"/>
    <property type="match status" value="1"/>
</dbReference>
<dbReference type="InterPro" id="IPR029045">
    <property type="entry name" value="ClpP/crotonase-like_dom_sf"/>
</dbReference>
<dbReference type="Proteomes" id="UP000008332">
    <property type="component" value="Chromosome"/>
</dbReference>
<keyword evidence="4" id="KW-1185">Reference proteome</keyword>
<gene>
    <name evidence="3" type="ordered locus">Rfer_4068</name>
</gene>
<name>Q21R37_ALBFT</name>
<accession>Q21R37</accession>
<protein>
    <submittedName>
        <fullName evidence="3">Enoyl-CoA hydratase</fullName>
        <ecNumber evidence="3">4.2.1.17</ecNumber>
    </submittedName>
</protein>
<sequence length="267" mass="27773">MSPSTWPPGPDAPLQLERDGGVATLRFNRPHALNAVDVPMARALLNAVQALAADRSVRAVVLCGAGPAFMAGGDLATLRADPLRGAADLLGPLNAALMVLAAMDAPLIAQVHGVAAGAGLSLMLQADFVFAAEGTRFNLAYVNLGTSCDVGASWALPRLVGLRRALEIAMLGETLSSADAERLGLVNRVLAAGELEAEVSAFAQRLALGPTVALGRLRRLMRASFERDLPTQLAAEAAAFAECAGTEDFKAGIEAFFTKKPAQFMGR</sequence>
<dbReference type="Pfam" id="PF00378">
    <property type="entry name" value="ECH_1"/>
    <property type="match status" value="1"/>
</dbReference>
<keyword evidence="3" id="KW-0456">Lyase</keyword>
<dbReference type="RefSeq" id="WP_011466328.1">
    <property type="nucleotide sequence ID" value="NC_007908.1"/>
</dbReference>
<dbReference type="AlphaFoldDB" id="Q21R37"/>
<comment type="similarity">
    <text evidence="1 2">Belongs to the enoyl-CoA hydratase/isomerase family.</text>
</comment>
<reference evidence="4" key="1">
    <citation type="submission" date="2006-02" db="EMBL/GenBank/DDBJ databases">
        <title>Complete sequence of chromosome of Rhodoferax ferrireducens DSM 15236.</title>
        <authorList>
            <person name="Copeland A."/>
            <person name="Lucas S."/>
            <person name="Lapidus A."/>
            <person name="Barry K."/>
            <person name="Detter J.C."/>
            <person name="Glavina del Rio T."/>
            <person name="Hammon N."/>
            <person name="Israni S."/>
            <person name="Pitluck S."/>
            <person name="Brettin T."/>
            <person name="Bruce D."/>
            <person name="Han C."/>
            <person name="Tapia R."/>
            <person name="Gilna P."/>
            <person name="Kiss H."/>
            <person name="Schmutz J."/>
            <person name="Larimer F."/>
            <person name="Land M."/>
            <person name="Kyrpides N."/>
            <person name="Ivanova N."/>
            <person name="Richardson P."/>
        </authorList>
    </citation>
    <scope>NUCLEOTIDE SEQUENCE [LARGE SCALE GENOMIC DNA]</scope>
    <source>
        <strain evidence="4">ATCC BAA-621 / DSM 15236 / T118</strain>
    </source>
</reference>
<dbReference type="HOGENOM" id="CLU_009834_7_2_4"/>
<evidence type="ECO:0000313" key="3">
    <source>
        <dbReference type="EMBL" id="ABD71766.1"/>
    </source>
</evidence>
<dbReference type="PANTHER" id="PTHR43459">
    <property type="entry name" value="ENOYL-COA HYDRATASE"/>
    <property type="match status" value="1"/>
</dbReference>
<organism evidence="3 4">
    <name type="scientific">Albidiferax ferrireducens (strain ATCC BAA-621 / DSM 15236 / T118)</name>
    <name type="common">Rhodoferax ferrireducens</name>
    <dbReference type="NCBI Taxonomy" id="338969"/>
    <lineage>
        <taxon>Bacteria</taxon>
        <taxon>Pseudomonadati</taxon>
        <taxon>Pseudomonadota</taxon>
        <taxon>Betaproteobacteria</taxon>
        <taxon>Burkholderiales</taxon>
        <taxon>Comamonadaceae</taxon>
        <taxon>Rhodoferax</taxon>
    </lineage>
</organism>
<dbReference type="OrthoDB" id="9777711at2"/>
<dbReference type="EMBL" id="CP000267">
    <property type="protein sequence ID" value="ABD71766.1"/>
    <property type="molecule type" value="Genomic_DNA"/>
</dbReference>
<dbReference type="eggNOG" id="COG1024">
    <property type="taxonomic scope" value="Bacteria"/>
</dbReference>
<dbReference type="PROSITE" id="PS00166">
    <property type="entry name" value="ENOYL_COA_HYDRATASE"/>
    <property type="match status" value="1"/>
</dbReference>
<dbReference type="InterPro" id="IPR001753">
    <property type="entry name" value="Enoyl-CoA_hydra/iso"/>
</dbReference>
<dbReference type="STRING" id="338969.Rfer_4068"/>
<evidence type="ECO:0000256" key="2">
    <source>
        <dbReference type="RuleBase" id="RU003707"/>
    </source>
</evidence>
<evidence type="ECO:0000313" key="4">
    <source>
        <dbReference type="Proteomes" id="UP000008332"/>
    </source>
</evidence>
<dbReference type="GO" id="GO:0004300">
    <property type="term" value="F:enoyl-CoA hydratase activity"/>
    <property type="evidence" value="ECO:0007669"/>
    <property type="project" value="UniProtKB-EC"/>
</dbReference>